<evidence type="ECO:0000256" key="6">
    <source>
        <dbReference type="ARBA" id="ARBA00023180"/>
    </source>
</evidence>
<keyword evidence="9" id="KW-1185">Reference proteome</keyword>
<feature type="transmembrane region" description="Helical" evidence="7">
    <location>
        <begin position="231"/>
        <end position="253"/>
    </location>
</feature>
<dbReference type="GO" id="GO:0005886">
    <property type="term" value="C:plasma membrane"/>
    <property type="evidence" value="ECO:0007669"/>
    <property type="project" value="UniProtKB-SubCell"/>
</dbReference>
<organism evidence="8 9">
    <name type="scientific">Leptidea sinapis</name>
    <dbReference type="NCBI Taxonomy" id="189913"/>
    <lineage>
        <taxon>Eukaryota</taxon>
        <taxon>Metazoa</taxon>
        <taxon>Ecdysozoa</taxon>
        <taxon>Arthropoda</taxon>
        <taxon>Hexapoda</taxon>
        <taxon>Insecta</taxon>
        <taxon>Pterygota</taxon>
        <taxon>Neoptera</taxon>
        <taxon>Endopterygota</taxon>
        <taxon>Lepidoptera</taxon>
        <taxon>Glossata</taxon>
        <taxon>Ditrysia</taxon>
        <taxon>Papilionoidea</taxon>
        <taxon>Pieridae</taxon>
        <taxon>Dismorphiinae</taxon>
        <taxon>Leptidea</taxon>
    </lineage>
</organism>
<evidence type="ECO:0000256" key="3">
    <source>
        <dbReference type="ARBA" id="ARBA00022692"/>
    </source>
</evidence>
<protein>
    <recommendedName>
        <fullName evidence="7">Choline transporter-like protein</fullName>
    </recommendedName>
</protein>
<comment type="caution">
    <text evidence="7">Lacks conserved residue(s) required for the propagation of feature annotation.</text>
</comment>
<dbReference type="GO" id="GO:0022857">
    <property type="term" value="F:transmembrane transporter activity"/>
    <property type="evidence" value="ECO:0007669"/>
    <property type="project" value="UniProtKB-UniRule"/>
</dbReference>
<sequence>MGCGDSCMSPKDSREPIRYDPDFNGPVHNRSCTDILWLIVFILFLGAWGYVGYYSATRGSVEKLLAPIDSRGRRCGLDSGLEDKKYLMFFNIAKCLSPGTPITGCPTTQVCVENCPKTTTLIAKELAQNPNNFESLRASMVCVDEVNTQSMSSSQALQYMQEEKCAGFLLASQPVLGRCFVDVSSTMEVLNDIMNGTLQLEEGQVLEKLTNLIKFDQLSSQIVQDLVQSRWYMAGALVAVVILCFIYILLLRWVVGPVVWLSIAGFLALLGFAMYLCYKNFEYYKANPVGLYQTTNLKGYAQSIFAKYETWLVLLIALAIIFVILLLVVIFLRSRITIAIALIREGSKAVTAIKTTVLFPIFPWILQCGVIAYGVLVLMFLMSIGDSAFRVVNFKNDTTCDCAGIYTEEGQECNPAKFVSSCRDTASVGGALPCSLASCHFTGWSTCWVSFG</sequence>
<evidence type="ECO:0000256" key="7">
    <source>
        <dbReference type="RuleBase" id="RU368066"/>
    </source>
</evidence>
<comment type="similarity">
    <text evidence="2 7">Belongs to the CTL (choline transporter-like) family.</text>
</comment>
<comment type="subcellular location">
    <subcellularLocation>
        <location evidence="7">Cell membrane</location>
        <topology evidence="7">Multi-pass membrane protein</topology>
    </subcellularLocation>
    <subcellularLocation>
        <location evidence="1">Membrane</location>
        <topology evidence="1">Multi-pass membrane protein</topology>
    </subcellularLocation>
</comment>
<proteinExistence type="inferred from homology"/>
<gene>
    <name evidence="8" type="ORF">LSINAPIS_LOCUS3743</name>
</gene>
<dbReference type="Pfam" id="PF04515">
    <property type="entry name" value="Choline_transpo"/>
    <property type="match status" value="1"/>
</dbReference>
<evidence type="ECO:0000256" key="1">
    <source>
        <dbReference type="ARBA" id="ARBA00004141"/>
    </source>
</evidence>
<dbReference type="EMBL" id="FZQP02000904">
    <property type="protein sequence ID" value="VVC90942.1"/>
    <property type="molecule type" value="Genomic_DNA"/>
</dbReference>
<evidence type="ECO:0000256" key="2">
    <source>
        <dbReference type="ARBA" id="ARBA00007168"/>
    </source>
</evidence>
<evidence type="ECO:0000313" key="9">
    <source>
        <dbReference type="Proteomes" id="UP000324832"/>
    </source>
</evidence>
<dbReference type="InterPro" id="IPR007603">
    <property type="entry name" value="Choline_transptr-like"/>
</dbReference>
<reference evidence="8 9" key="1">
    <citation type="submission" date="2017-07" db="EMBL/GenBank/DDBJ databases">
        <authorList>
            <person name="Talla V."/>
            <person name="Backstrom N."/>
        </authorList>
    </citation>
    <scope>NUCLEOTIDE SEQUENCE [LARGE SCALE GENOMIC DNA]</scope>
</reference>
<dbReference type="Proteomes" id="UP000324832">
    <property type="component" value="Unassembled WGS sequence"/>
</dbReference>
<dbReference type="PANTHER" id="PTHR12385:SF14">
    <property type="entry name" value="CHOLINE TRANSPORTER-LIKE 2"/>
    <property type="match status" value="1"/>
</dbReference>
<dbReference type="PANTHER" id="PTHR12385">
    <property type="entry name" value="CHOLINE TRANSPORTER-LIKE (SLC FAMILY 44)"/>
    <property type="match status" value="1"/>
</dbReference>
<keyword evidence="5 7" id="KW-0472">Membrane</keyword>
<keyword evidence="6" id="KW-0325">Glycoprotein</keyword>
<comment type="function">
    <text evidence="7">Choline transporter.</text>
</comment>
<feature type="transmembrane region" description="Helical" evidence="7">
    <location>
        <begin position="35"/>
        <end position="56"/>
    </location>
</feature>
<dbReference type="AlphaFoldDB" id="A0A5E4Q0E1"/>
<evidence type="ECO:0000313" key="8">
    <source>
        <dbReference type="EMBL" id="VVC90942.1"/>
    </source>
</evidence>
<feature type="transmembrane region" description="Helical" evidence="7">
    <location>
        <begin position="311"/>
        <end position="332"/>
    </location>
</feature>
<evidence type="ECO:0000256" key="5">
    <source>
        <dbReference type="ARBA" id="ARBA00023136"/>
    </source>
</evidence>
<name>A0A5E4Q0E1_9NEOP</name>
<evidence type="ECO:0000256" key="4">
    <source>
        <dbReference type="ARBA" id="ARBA00022989"/>
    </source>
</evidence>
<feature type="transmembrane region" description="Helical" evidence="7">
    <location>
        <begin position="259"/>
        <end position="278"/>
    </location>
</feature>
<keyword evidence="4 7" id="KW-1133">Transmembrane helix</keyword>
<accession>A0A5E4Q0E1</accession>
<keyword evidence="3 7" id="KW-0812">Transmembrane</keyword>
<feature type="transmembrane region" description="Helical" evidence="7">
    <location>
        <begin position="361"/>
        <end position="381"/>
    </location>
</feature>